<dbReference type="EMBL" id="JAHRHJ020000006">
    <property type="protein sequence ID" value="KAH9310812.1"/>
    <property type="molecule type" value="Genomic_DNA"/>
</dbReference>
<feature type="non-terminal residue" evidence="2">
    <location>
        <position position="1"/>
    </location>
</feature>
<name>A0AA38FUN9_TAXCH</name>
<evidence type="ECO:0000313" key="3">
    <source>
        <dbReference type="Proteomes" id="UP000824469"/>
    </source>
</evidence>
<reference evidence="2 3" key="1">
    <citation type="journal article" date="2021" name="Nat. Plants">
        <title>The Taxus genome provides insights into paclitaxel biosynthesis.</title>
        <authorList>
            <person name="Xiong X."/>
            <person name="Gou J."/>
            <person name="Liao Q."/>
            <person name="Li Y."/>
            <person name="Zhou Q."/>
            <person name="Bi G."/>
            <person name="Li C."/>
            <person name="Du R."/>
            <person name="Wang X."/>
            <person name="Sun T."/>
            <person name="Guo L."/>
            <person name="Liang H."/>
            <person name="Lu P."/>
            <person name="Wu Y."/>
            <person name="Zhang Z."/>
            <person name="Ro D.K."/>
            <person name="Shang Y."/>
            <person name="Huang S."/>
            <person name="Yan J."/>
        </authorList>
    </citation>
    <scope>NUCLEOTIDE SEQUENCE [LARGE SCALE GENOMIC DNA]</scope>
    <source>
        <strain evidence="2">Ta-2019</strain>
    </source>
</reference>
<evidence type="ECO:0000313" key="2">
    <source>
        <dbReference type="EMBL" id="KAH9310812.1"/>
    </source>
</evidence>
<gene>
    <name evidence="2" type="ORF">KI387_025847</name>
</gene>
<feature type="region of interest" description="Disordered" evidence="1">
    <location>
        <begin position="76"/>
        <end position="116"/>
    </location>
</feature>
<feature type="compositionally biased region" description="Polar residues" evidence="1">
    <location>
        <begin position="107"/>
        <end position="116"/>
    </location>
</feature>
<organism evidence="2 3">
    <name type="scientific">Taxus chinensis</name>
    <name type="common">Chinese yew</name>
    <name type="synonym">Taxus wallichiana var. chinensis</name>
    <dbReference type="NCBI Taxonomy" id="29808"/>
    <lineage>
        <taxon>Eukaryota</taxon>
        <taxon>Viridiplantae</taxon>
        <taxon>Streptophyta</taxon>
        <taxon>Embryophyta</taxon>
        <taxon>Tracheophyta</taxon>
        <taxon>Spermatophyta</taxon>
        <taxon>Pinopsida</taxon>
        <taxon>Pinidae</taxon>
        <taxon>Conifers II</taxon>
        <taxon>Cupressales</taxon>
        <taxon>Taxaceae</taxon>
        <taxon>Taxus</taxon>
    </lineage>
</organism>
<sequence length="116" mass="12864">LKMQETQKMSDFINRFKSLKNQLATCGSVIAEEDDVMSLLGSLPKSYCGLVVALSTQANLDLTKIITSLLQEEIRRKDGGLNDENPTTLFSAEYKGKPKRKSDNKSHPSQSNVSKN</sequence>
<keyword evidence="3" id="KW-1185">Reference proteome</keyword>
<evidence type="ECO:0000256" key="1">
    <source>
        <dbReference type="SAM" id="MobiDB-lite"/>
    </source>
</evidence>
<accession>A0AA38FUN9</accession>
<dbReference type="AlphaFoldDB" id="A0AA38FUN9"/>
<proteinExistence type="predicted"/>
<evidence type="ECO:0008006" key="4">
    <source>
        <dbReference type="Google" id="ProtNLM"/>
    </source>
</evidence>
<feature type="non-terminal residue" evidence="2">
    <location>
        <position position="116"/>
    </location>
</feature>
<comment type="caution">
    <text evidence="2">The sequence shown here is derived from an EMBL/GenBank/DDBJ whole genome shotgun (WGS) entry which is preliminary data.</text>
</comment>
<protein>
    <recommendedName>
        <fullName evidence="4">Retrovirus-related Pol polyprotein from transposon TNT 1-94</fullName>
    </recommendedName>
</protein>
<dbReference type="Pfam" id="PF14223">
    <property type="entry name" value="Retrotran_gag_2"/>
    <property type="match status" value="1"/>
</dbReference>
<dbReference type="Proteomes" id="UP000824469">
    <property type="component" value="Unassembled WGS sequence"/>
</dbReference>